<dbReference type="Pfam" id="PF13679">
    <property type="entry name" value="Methyltransf_32"/>
    <property type="match status" value="1"/>
</dbReference>
<dbReference type="Gene3D" id="3.40.50.150">
    <property type="entry name" value="Vaccinia Virus protein VP39"/>
    <property type="match status" value="1"/>
</dbReference>
<gene>
    <name evidence="2" type="primary">Dwil\GK22174</name>
    <name evidence="2" type="ORF">Dwil_GK22174</name>
</gene>
<dbReference type="InterPro" id="IPR052220">
    <property type="entry name" value="METTL25"/>
</dbReference>
<dbReference type="STRING" id="7260.B4MY84"/>
<dbReference type="CDD" id="cd02440">
    <property type="entry name" value="AdoMet_MTases"/>
    <property type="match status" value="1"/>
</dbReference>
<evidence type="ECO:0000313" key="3">
    <source>
        <dbReference type="Proteomes" id="UP000007798"/>
    </source>
</evidence>
<dbReference type="InParanoid" id="B4MY84"/>
<dbReference type="HOGENOM" id="CLU_016581_2_3_1"/>
<name>B4MY84_DROWI</name>
<dbReference type="PhylomeDB" id="B4MY84"/>
<reference evidence="2 3" key="1">
    <citation type="journal article" date="2007" name="Nature">
        <title>Evolution of genes and genomes on the Drosophila phylogeny.</title>
        <authorList>
            <consortium name="Drosophila 12 Genomes Consortium"/>
            <person name="Clark A.G."/>
            <person name="Eisen M.B."/>
            <person name="Smith D.R."/>
            <person name="Bergman C.M."/>
            <person name="Oliver B."/>
            <person name="Markow T.A."/>
            <person name="Kaufman T.C."/>
            <person name="Kellis M."/>
            <person name="Gelbart W."/>
            <person name="Iyer V.N."/>
            <person name="Pollard D.A."/>
            <person name="Sackton T.B."/>
            <person name="Larracuente A.M."/>
            <person name="Singh N.D."/>
            <person name="Abad J.P."/>
            <person name="Abt D.N."/>
            <person name="Adryan B."/>
            <person name="Aguade M."/>
            <person name="Akashi H."/>
            <person name="Anderson W.W."/>
            <person name="Aquadro C.F."/>
            <person name="Ardell D.H."/>
            <person name="Arguello R."/>
            <person name="Artieri C.G."/>
            <person name="Barbash D.A."/>
            <person name="Barker D."/>
            <person name="Barsanti P."/>
            <person name="Batterham P."/>
            <person name="Batzoglou S."/>
            <person name="Begun D."/>
            <person name="Bhutkar A."/>
            <person name="Blanco E."/>
            <person name="Bosak S.A."/>
            <person name="Bradley R.K."/>
            <person name="Brand A.D."/>
            <person name="Brent M.R."/>
            <person name="Brooks A.N."/>
            <person name="Brown R.H."/>
            <person name="Butlin R.K."/>
            <person name="Caggese C."/>
            <person name="Calvi B.R."/>
            <person name="Bernardo de Carvalho A."/>
            <person name="Caspi A."/>
            <person name="Castrezana S."/>
            <person name="Celniker S.E."/>
            <person name="Chang J.L."/>
            <person name="Chapple C."/>
            <person name="Chatterji S."/>
            <person name="Chinwalla A."/>
            <person name="Civetta A."/>
            <person name="Clifton S.W."/>
            <person name="Comeron J.M."/>
            <person name="Costello J.C."/>
            <person name="Coyne J.A."/>
            <person name="Daub J."/>
            <person name="David R.G."/>
            <person name="Delcher A.L."/>
            <person name="Delehaunty K."/>
            <person name="Do C.B."/>
            <person name="Ebling H."/>
            <person name="Edwards K."/>
            <person name="Eickbush T."/>
            <person name="Evans J.D."/>
            <person name="Filipski A."/>
            <person name="Findeiss S."/>
            <person name="Freyhult E."/>
            <person name="Fulton L."/>
            <person name="Fulton R."/>
            <person name="Garcia A.C."/>
            <person name="Gardiner A."/>
            <person name="Garfield D.A."/>
            <person name="Garvin B.E."/>
            <person name="Gibson G."/>
            <person name="Gilbert D."/>
            <person name="Gnerre S."/>
            <person name="Godfrey J."/>
            <person name="Good R."/>
            <person name="Gotea V."/>
            <person name="Gravely B."/>
            <person name="Greenberg A.J."/>
            <person name="Griffiths-Jones S."/>
            <person name="Gross S."/>
            <person name="Guigo R."/>
            <person name="Gustafson E.A."/>
            <person name="Haerty W."/>
            <person name="Hahn M.W."/>
            <person name="Halligan D.L."/>
            <person name="Halpern A.L."/>
            <person name="Halter G.M."/>
            <person name="Han M.V."/>
            <person name="Heger A."/>
            <person name="Hillier L."/>
            <person name="Hinrichs A.S."/>
            <person name="Holmes I."/>
            <person name="Hoskins R.A."/>
            <person name="Hubisz M.J."/>
            <person name="Hultmark D."/>
            <person name="Huntley M.A."/>
            <person name="Jaffe D.B."/>
            <person name="Jagadeeshan S."/>
            <person name="Jeck W.R."/>
            <person name="Johnson J."/>
            <person name="Jones C.D."/>
            <person name="Jordan W.C."/>
            <person name="Karpen G.H."/>
            <person name="Kataoka E."/>
            <person name="Keightley P.D."/>
            <person name="Kheradpour P."/>
            <person name="Kirkness E.F."/>
            <person name="Koerich L.B."/>
            <person name="Kristiansen K."/>
            <person name="Kudrna D."/>
            <person name="Kulathinal R.J."/>
            <person name="Kumar S."/>
            <person name="Kwok R."/>
            <person name="Lander E."/>
            <person name="Langley C.H."/>
            <person name="Lapoint R."/>
            <person name="Lazzaro B.P."/>
            <person name="Lee S.J."/>
            <person name="Levesque L."/>
            <person name="Li R."/>
            <person name="Lin C.F."/>
            <person name="Lin M.F."/>
            <person name="Lindblad-Toh K."/>
            <person name="Llopart A."/>
            <person name="Long M."/>
            <person name="Low L."/>
            <person name="Lozovsky E."/>
            <person name="Lu J."/>
            <person name="Luo M."/>
            <person name="Machado C.A."/>
            <person name="Makalowski W."/>
            <person name="Marzo M."/>
            <person name="Matsuda M."/>
            <person name="Matzkin L."/>
            <person name="McAllister B."/>
            <person name="McBride C.S."/>
            <person name="McKernan B."/>
            <person name="McKernan K."/>
            <person name="Mendez-Lago M."/>
            <person name="Minx P."/>
            <person name="Mollenhauer M.U."/>
            <person name="Montooth K."/>
            <person name="Mount S.M."/>
            <person name="Mu X."/>
            <person name="Myers E."/>
            <person name="Negre B."/>
            <person name="Newfeld S."/>
            <person name="Nielsen R."/>
            <person name="Noor M.A."/>
            <person name="O'Grady P."/>
            <person name="Pachter L."/>
            <person name="Papaceit M."/>
            <person name="Parisi M.J."/>
            <person name="Parisi M."/>
            <person name="Parts L."/>
            <person name="Pedersen J.S."/>
            <person name="Pesole G."/>
            <person name="Phillippy A.M."/>
            <person name="Ponting C.P."/>
            <person name="Pop M."/>
            <person name="Porcelli D."/>
            <person name="Powell J.R."/>
            <person name="Prohaska S."/>
            <person name="Pruitt K."/>
            <person name="Puig M."/>
            <person name="Quesneville H."/>
            <person name="Ram K.R."/>
            <person name="Rand D."/>
            <person name="Rasmussen M.D."/>
            <person name="Reed L.K."/>
            <person name="Reenan R."/>
            <person name="Reily A."/>
            <person name="Remington K.A."/>
            <person name="Rieger T.T."/>
            <person name="Ritchie M.G."/>
            <person name="Robin C."/>
            <person name="Rogers Y.H."/>
            <person name="Rohde C."/>
            <person name="Rozas J."/>
            <person name="Rubenfield M.J."/>
            <person name="Ruiz A."/>
            <person name="Russo S."/>
            <person name="Salzberg S.L."/>
            <person name="Sanchez-Gracia A."/>
            <person name="Saranga D.J."/>
            <person name="Sato H."/>
            <person name="Schaeffer S.W."/>
            <person name="Schatz M.C."/>
            <person name="Schlenke T."/>
            <person name="Schwartz R."/>
            <person name="Segarra C."/>
            <person name="Singh R.S."/>
            <person name="Sirot L."/>
            <person name="Sirota M."/>
            <person name="Sisneros N.B."/>
            <person name="Smith C.D."/>
            <person name="Smith T.F."/>
            <person name="Spieth J."/>
            <person name="Stage D.E."/>
            <person name="Stark A."/>
            <person name="Stephan W."/>
            <person name="Strausberg R.L."/>
            <person name="Strempel S."/>
            <person name="Sturgill D."/>
            <person name="Sutton G."/>
            <person name="Sutton G.G."/>
            <person name="Tao W."/>
            <person name="Teichmann S."/>
            <person name="Tobari Y.N."/>
            <person name="Tomimura Y."/>
            <person name="Tsolas J.M."/>
            <person name="Valente V.L."/>
            <person name="Venter E."/>
            <person name="Venter J.C."/>
            <person name="Vicario S."/>
            <person name="Vieira F.G."/>
            <person name="Vilella A.J."/>
            <person name="Villasante A."/>
            <person name="Walenz B."/>
            <person name="Wang J."/>
            <person name="Wasserman M."/>
            <person name="Watts T."/>
            <person name="Wilson D."/>
            <person name="Wilson R.K."/>
            <person name="Wing R.A."/>
            <person name="Wolfner M.F."/>
            <person name="Wong A."/>
            <person name="Wong G.K."/>
            <person name="Wu C.I."/>
            <person name="Wu G."/>
            <person name="Yamamoto D."/>
            <person name="Yang H.P."/>
            <person name="Yang S.P."/>
            <person name="Yorke J.A."/>
            <person name="Yoshida K."/>
            <person name="Zdobnov E."/>
            <person name="Zhang P."/>
            <person name="Zhang Y."/>
            <person name="Zimin A.V."/>
            <person name="Baldwin J."/>
            <person name="Abdouelleil A."/>
            <person name="Abdulkadir J."/>
            <person name="Abebe A."/>
            <person name="Abera B."/>
            <person name="Abreu J."/>
            <person name="Acer S.C."/>
            <person name="Aftuck L."/>
            <person name="Alexander A."/>
            <person name="An P."/>
            <person name="Anderson E."/>
            <person name="Anderson S."/>
            <person name="Arachi H."/>
            <person name="Azer M."/>
            <person name="Bachantsang P."/>
            <person name="Barry A."/>
            <person name="Bayul T."/>
            <person name="Berlin A."/>
            <person name="Bessette D."/>
            <person name="Bloom T."/>
            <person name="Blye J."/>
            <person name="Boguslavskiy L."/>
            <person name="Bonnet C."/>
            <person name="Boukhgalter B."/>
            <person name="Bourzgui I."/>
            <person name="Brown A."/>
            <person name="Cahill P."/>
            <person name="Channer S."/>
            <person name="Cheshatsang Y."/>
            <person name="Chuda L."/>
            <person name="Citroen M."/>
            <person name="Collymore A."/>
            <person name="Cooke P."/>
            <person name="Costello M."/>
            <person name="D'Aco K."/>
            <person name="Daza R."/>
            <person name="De Haan G."/>
            <person name="DeGray S."/>
            <person name="DeMaso C."/>
            <person name="Dhargay N."/>
            <person name="Dooley K."/>
            <person name="Dooley E."/>
            <person name="Doricent M."/>
            <person name="Dorje P."/>
            <person name="Dorjee K."/>
            <person name="Dupes A."/>
            <person name="Elong R."/>
            <person name="Falk J."/>
            <person name="Farina A."/>
            <person name="Faro S."/>
            <person name="Ferguson D."/>
            <person name="Fisher S."/>
            <person name="Foley C.D."/>
            <person name="Franke A."/>
            <person name="Friedrich D."/>
            <person name="Gadbois L."/>
            <person name="Gearin G."/>
            <person name="Gearin C.R."/>
            <person name="Giannoukos G."/>
            <person name="Goode T."/>
            <person name="Graham J."/>
            <person name="Grandbois E."/>
            <person name="Grewal S."/>
            <person name="Gyaltsen K."/>
            <person name="Hafez N."/>
            <person name="Hagos B."/>
            <person name="Hall J."/>
            <person name="Henson C."/>
            <person name="Hollinger A."/>
            <person name="Honan T."/>
            <person name="Huard M.D."/>
            <person name="Hughes L."/>
            <person name="Hurhula B."/>
            <person name="Husby M.E."/>
            <person name="Kamat A."/>
            <person name="Kanga B."/>
            <person name="Kashin S."/>
            <person name="Khazanovich D."/>
            <person name="Kisner P."/>
            <person name="Lance K."/>
            <person name="Lara M."/>
            <person name="Lee W."/>
            <person name="Lennon N."/>
            <person name="Letendre F."/>
            <person name="LeVine R."/>
            <person name="Lipovsky A."/>
            <person name="Liu X."/>
            <person name="Liu J."/>
            <person name="Liu S."/>
            <person name="Lokyitsang T."/>
            <person name="Lokyitsang Y."/>
            <person name="Lubonja R."/>
            <person name="Lui A."/>
            <person name="MacDonald P."/>
            <person name="Magnisalis V."/>
            <person name="Maru K."/>
            <person name="Matthews C."/>
            <person name="McCusker W."/>
            <person name="McDonough S."/>
            <person name="Mehta T."/>
            <person name="Meldrim J."/>
            <person name="Meneus L."/>
            <person name="Mihai O."/>
            <person name="Mihalev A."/>
            <person name="Mihova T."/>
            <person name="Mittelman R."/>
            <person name="Mlenga V."/>
            <person name="Montmayeur A."/>
            <person name="Mulrain L."/>
            <person name="Navidi A."/>
            <person name="Naylor J."/>
            <person name="Negash T."/>
            <person name="Nguyen T."/>
            <person name="Nguyen N."/>
            <person name="Nicol R."/>
            <person name="Norbu C."/>
            <person name="Norbu N."/>
            <person name="Novod N."/>
            <person name="O'Neill B."/>
            <person name="Osman S."/>
            <person name="Markiewicz E."/>
            <person name="Oyono O.L."/>
            <person name="Patti C."/>
            <person name="Phunkhang P."/>
            <person name="Pierre F."/>
            <person name="Priest M."/>
            <person name="Raghuraman S."/>
            <person name="Rege F."/>
            <person name="Reyes R."/>
            <person name="Rise C."/>
            <person name="Rogov P."/>
            <person name="Ross K."/>
            <person name="Ryan E."/>
            <person name="Settipalli S."/>
            <person name="Shea T."/>
            <person name="Sherpa N."/>
            <person name="Shi L."/>
            <person name="Shih D."/>
            <person name="Sparrow T."/>
            <person name="Spaulding J."/>
            <person name="Stalker J."/>
            <person name="Stange-Thomann N."/>
            <person name="Stavropoulos S."/>
            <person name="Stone C."/>
            <person name="Strader C."/>
            <person name="Tesfaye S."/>
            <person name="Thomson T."/>
            <person name="Thoulutsang Y."/>
            <person name="Thoulutsang D."/>
            <person name="Topham K."/>
            <person name="Topping I."/>
            <person name="Tsamla T."/>
            <person name="Vassiliev H."/>
            <person name="Vo A."/>
            <person name="Wangchuk T."/>
            <person name="Wangdi T."/>
            <person name="Weiand M."/>
            <person name="Wilkinson J."/>
            <person name="Wilson A."/>
            <person name="Yadav S."/>
            <person name="Young G."/>
            <person name="Yu Q."/>
            <person name="Zembek L."/>
            <person name="Zhong D."/>
            <person name="Zimmer A."/>
            <person name="Zwirko Z."/>
            <person name="Jaffe D.B."/>
            <person name="Alvarez P."/>
            <person name="Brockman W."/>
            <person name="Butler J."/>
            <person name="Chin C."/>
            <person name="Gnerre S."/>
            <person name="Grabherr M."/>
            <person name="Kleber M."/>
            <person name="Mauceli E."/>
            <person name="MacCallum I."/>
        </authorList>
    </citation>
    <scope>NUCLEOTIDE SEQUENCE [LARGE SCALE GENOMIC DNA]</scope>
    <source>
        <strain evidence="3">Tucson 14030-0811.24</strain>
    </source>
</reference>
<dbReference type="AlphaFoldDB" id="B4MY84"/>
<dbReference type="FunCoup" id="B4MY84">
    <property type="interactions" value="150"/>
</dbReference>
<evidence type="ECO:0000313" key="2">
    <source>
        <dbReference type="EMBL" id="EDW77073.1"/>
    </source>
</evidence>
<dbReference type="KEGG" id="dwi:6643330"/>
<dbReference type="InterPro" id="IPR029063">
    <property type="entry name" value="SAM-dependent_MTases_sf"/>
</dbReference>
<dbReference type="PANTHER" id="PTHR12496">
    <property type="entry name" value="CGI-41 METHYLTRANSFERASE"/>
    <property type="match status" value="1"/>
</dbReference>
<proteinExistence type="predicted"/>
<dbReference type="eggNOG" id="KOG2651">
    <property type="taxonomic scope" value="Eukaryota"/>
</dbReference>
<accession>B4MY84</accession>
<evidence type="ECO:0000259" key="1">
    <source>
        <dbReference type="Pfam" id="PF13679"/>
    </source>
</evidence>
<organism evidence="2 3">
    <name type="scientific">Drosophila willistoni</name>
    <name type="common">Fruit fly</name>
    <dbReference type="NCBI Taxonomy" id="7260"/>
    <lineage>
        <taxon>Eukaryota</taxon>
        <taxon>Metazoa</taxon>
        <taxon>Ecdysozoa</taxon>
        <taxon>Arthropoda</taxon>
        <taxon>Hexapoda</taxon>
        <taxon>Insecta</taxon>
        <taxon>Pterygota</taxon>
        <taxon>Neoptera</taxon>
        <taxon>Endopterygota</taxon>
        <taxon>Diptera</taxon>
        <taxon>Brachycera</taxon>
        <taxon>Muscomorpha</taxon>
        <taxon>Ephydroidea</taxon>
        <taxon>Drosophilidae</taxon>
        <taxon>Drosophila</taxon>
        <taxon>Sophophora</taxon>
    </lineage>
</organism>
<sequence length="490" mass="56701">MARVGVAQLHQRLDGLLAYLQPYWDFLNCHMVNYLTDKHWISFVPEELRQELECEEDINLAIEELFWNRKQGESERFPNWLKFLRRGDQEHLKHFKDVITTLEELCGGNESMQQLSIKEFMSAKKCHEVELTASLVDRLIQSTGEAENFYVVDAGDGKGYLSSRLALQYKYRVLGIDANAANTENALERNRKLQRAWNGLTERAELESRGIPPKCRDKQSSPKDLPSLQNYKTTSRFITTELNLNQLLAEQFTEFSISPSSPICLTGLHTCGNLAATCLQVFHSQSQCQILCNIGCCYHLLKETFSQQEFFGNKSVMDLQTDCGFPLSRYLQNRQVRMGRNARMLAAQSIERTLNAKDLPNISLYYRACLEVLVCRHAQNLKNELQVGKVRNFKDFSDYIQKCAKKLDAKWLDDVNTDELKALLRDYSLDKHYLELFYLLRMTFAPALESLILLDRLLYLKELGYDRSYIVDLFDAVISPRHYAIIAFKS</sequence>
<protein>
    <recommendedName>
        <fullName evidence="1">Methyltransferase domain-containing protein</fullName>
    </recommendedName>
</protein>
<keyword evidence="3" id="KW-1185">Reference proteome</keyword>
<dbReference type="Proteomes" id="UP000007798">
    <property type="component" value="Unassembled WGS sequence"/>
</dbReference>
<dbReference type="OMA" id="QVRMGRN"/>
<dbReference type="SUPFAM" id="SSF53335">
    <property type="entry name" value="S-adenosyl-L-methionine-dependent methyltransferases"/>
    <property type="match status" value="1"/>
</dbReference>
<feature type="domain" description="Methyltransferase" evidence="1">
    <location>
        <begin position="124"/>
        <end position="303"/>
    </location>
</feature>
<dbReference type="InterPro" id="IPR025714">
    <property type="entry name" value="Methyltranfer_dom"/>
</dbReference>
<dbReference type="OrthoDB" id="10258156at2759"/>
<dbReference type="PANTHER" id="PTHR12496:SF9">
    <property type="entry name" value="METHYLTRANSFERASE-LIKE PROTEIN 25-RELATED"/>
    <property type="match status" value="1"/>
</dbReference>
<dbReference type="EMBL" id="CH963894">
    <property type="protein sequence ID" value="EDW77073.1"/>
    <property type="molecule type" value="Genomic_DNA"/>
</dbReference>